<proteinExistence type="predicted"/>
<protein>
    <submittedName>
        <fullName evidence="1">Uncharacterized protein</fullName>
    </submittedName>
</protein>
<evidence type="ECO:0000313" key="1">
    <source>
        <dbReference type="EMBL" id="AFJ61101.1"/>
    </source>
</evidence>
<evidence type="ECO:0000313" key="2">
    <source>
        <dbReference type="Proteomes" id="UP000002878"/>
    </source>
</evidence>
<gene>
    <name evidence="1" type="ORF">MUS_1071</name>
</gene>
<dbReference type="HOGENOM" id="CLU_210097_0_0_9"/>
<dbReference type="AlphaFoldDB" id="I2C377"/>
<sequence>MLMLPSFYEKREGKDWTGYGSKEYILRRIKLIGGMTCGKYETYDGTD</sequence>
<dbReference type="KEGG" id="bqy:MUS_1071"/>
<dbReference type="EMBL" id="CP003332">
    <property type="protein sequence ID" value="AFJ61101.1"/>
    <property type="molecule type" value="Genomic_DNA"/>
</dbReference>
<dbReference type="Proteomes" id="UP000002878">
    <property type="component" value="Chromosome"/>
</dbReference>
<reference evidence="1 2" key="1">
    <citation type="journal article" date="2012" name="J. Biotechnol.">
        <title>Genome sequence of the plant growth promoting strain Bacillus amyloliquefaciens subsp. plantarum B9601-Y2 and expression of mersacidin and other secondary metabolites.</title>
        <authorList>
            <person name="He P."/>
            <person name="Hao K."/>
            <person name="Blom J."/>
            <person name="Ruckert C."/>
            <person name="Vater J."/>
            <person name="Mao Z."/>
            <person name="Wu Y."/>
            <person name="Hou M."/>
            <person name="He P."/>
            <person name="He Y."/>
            <person name="Borriss R."/>
        </authorList>
    </citation>
    <scope>NUCLEOTIDE SEQUENCE [LARGE SCALE GENOMIC DNA]</scope>
    <source>
        <strain evidence="1">Y2</strain>
    </source>
</reference>
<organism evidence="1 2">
    <name type="scientific">Bacillus amyloliquefaciens (strain Y2)</name>
    <name type="common">Bacillus amyloliquefaciens subsp. plantarum (strain B9601-Y2)</name>
    <dbReference type="NCBI Taxonomy" id="1155777"/>
    <lineage>
        <taxon>Bacteria</taxon>
        <taxon>Bacillati</taxon>
        <taxon>Bacillota</taxon>
        <taxon>Bacilli</taxon>
        <taxon>Bacillales</taxon>
        <taxon>Bacillaceae</taxon>
        <taxon>Bacillus</taxon>
        <taxon>Bacillus amyloliquefaciens group</taxon>
    </lineage>
</organism>
<name>I2C377_BACAY</name>
<accession>I2C377</accession>